<gene>
    <name evidence="1" type="ORF">GZ78_16600</name>
</gene>
<organism evidence="1 2">
    <name type="scientific">Endozoicomonas numazuensis</name>
    <dbReference type="NCBI Taxonomy" id="1137799"/>
    <lineage>
        <taxon>Bacteria</taxon>
        <taxon>Pseudomonadati</taxon>
        <taxon>Pseudomonadota</taxon>
        <taxon>Gammaproteobacteria</taxon>
        <taxon>Oceanospirillales</taxon>
        <taxon>Endozoicomonadaceae</taxon>
        <taxon>Endozoicomonas</taxon>
    </lineage>
</organism>
<proteinExistence type="predicted"/>
<name>A0A081NG38_9GAMM</name>
<dbReference type="Proteomes" id="UP000028073">
    <property type="component" value="Unassembled WGS sequence"/>
</dbReference>
<protein>
    <submittedName>
        <fullName evidence="1">Uncharacterized protein</fullName>
    </submittedName>
</protein>
<dbReference type="EMBL" id="JOKH01000003">
    <property type="protein sequence ID" value="KEQ17411.1"/>
    <property type="molecule type" value="Genomic_DNA"/>
</dbReference>
<sequence length="65" mass="7776">MGSESFDELARTESDRNSFRLREPERIEFMSLKKRYCLSVQIRVNRGLLIWIKIAVSENTYYEVT</sequence>
<evidence type="ECO:0000313" key="1">
    <source>
        <dbReference type="EMBL" id="KEQ17411.1"/>
    </source>
</evidence>
<dbReference type="AlphaFoldDB" id="A0A081NG38"/>
<evidence type="ECO:0000313" key="2">
    <source>
        <dbReference type="Proteomes" id="UP000028073"/>
    </source>
</evidence>
<comment type="caution">
    <text evidence="1">The sequence shown here is derived from an EMBL/GenBank/DDBJ whole genome shotgun (WGS) entry which is preliminary data.</text>
</comment>
<keyword evidence="2" id="KW-1185">Reference proteome</keyword>
<accession>A0A081NG38</accession>
<reference evidence="1 2" key="1">
    <citation type="submission" date="2014-06" db="EMBL/GenBank/DDBJ databases">
        <title>Whole Genome Sequences of Three Symbiotic Endozoicomonas Bacteria.</title>
        <authorList>
            <person name="Neave M.J."/>
            <person name="Apprill A."/>
            <person name="Voolstra C.R."/>
        </authorList>
    </citation>
    <scope>NUCLEOTIDE SEQUENCE [LARGE SCALE GENOMIC DNA]</scope>
    <source>
        <strain evidence="1 2">DSM 25634</strain>
    </source>
</reference>